<name>A0A8J4UC95_CLAMG</name>
<dbReference type="EMBL" id="QNUK01000054">
    <property type="protein sequence ID" value="KAF5904643.1"/>
    <property type="molecule type" value="Genomic_DNA"/>
</dbReference>
<evidence type="ECO:0000313" key="2">
    <source>
        <dbReference type="Proteomes" id="UP000727407"/>
    </source>
</evidence>
<reference evidence="1" key="1">
    <citation type="submission" date="2020-07" db="EMBL/GenBank/DDBJ databases">
        <title>Clarias magur genome sequencing, assembly and annotation.</title>
        <authorList>
            <person name="Kushwaha B."/>
            <person name="Kumar R."/>
            <person name="Das P."/>
            <person name="Joshi C.G."/>
            <person name="Kumar D."/>
            <person name="Nagpure N.S."/>
            <person name="Pandey M."/>
            <person name="Agarwal S."/>
            <person name="Srivastava S."/>
            <person name="Singh M."/>
            <person name="Sahoo L."/>
            <person name="Jayasankar P."/>
            <person name="Meher P.K."/>
            <person name="Koringa P.G."/>
            <person name="Iquebal M.A."/>
            <person name="Das S.P."/>
            <person name="Bit A."/>
            <person name="Patnaik S."/>
            <person name="Patel N."/>
            <person name="Shah T.M."/>
            <person name="Hinsu A."/>
            <person name="Jena J.K."/>
        </authorList>
    </citation>
    <scope>NUCLEOTIDE SEQUENCE</scope>
    <source>
        <strain evidence="1">CIFAMagur01</strain>
        <tissue evidence="1">Testis</tissue>
    </source>
</reference>
<sequence>MDQMDRRRRLSDCTEERNRWRGRQDGLRGIEGKIERKTGEINARARHGGVP</sequence>
<protein>
    <submittedName>
        <fullName evidence="1">Replication protein E1</fullName>
    </submittedName>
</protein>
<dbReference type="Proteomes" id="UP000727407">
    <property type="component" value="Unassembled WGS sequence"/>
</dbReference>
<accession>A0A8J4UC95</accession>
<dbReference type="AlphaFoldDB" id="A0A8J4UC95"/>
<comment type="caution">
    <text evidence="1">The sequence shown here is derived from an EMBL/GenBank/DDBJ whole genome shotgun (WGS) entry which is preliminary data.</text>
</comment>
<keyword evidence="2" id="KW-1185">Reference proteome</keyword>
<evidence type="ECO:0000313" key="1">
    <source>
        <dbReference type="EMBL" id="KAF5904643.1"/>
    </source>
</evidence>
<organism evidence="1 2">
    <name type="scientific">Clarias magur</name>
    <name type="common">Asian catfish</name>
    <name type="synonym">Macropteronotus magur</name>
    <dbReference type="NCBI Taxonomy" id="1594786"/>
    <lineage>
        <taxon>Eukaryota</taxon>
        <taxon>Metazoa</taxon>
        <taxon>Chordata</taxon>
        <taxon>Craniata</taxon>
        <taxon>Vertebrata</taxon>
        <taxon>Euteleostomi</taxon>
        <taxon>Actinopterygii</taxon>
        <taxon>Neopterygii</taxon>
        <taxon>Teleostei</taxon>
        <taxon>Ostariophysi</taxon>
        <taxon>Siluriformes</taxon>
        <taxon>Clariidae</taxon>
        <taxon>Clarias</taxon>
    </lineage>
</organism>
<feature type="non-terminal residue" evidence="1">
    <location>
        <position position="51"/>
    </location>
</feature>
<gene>
    <name evidence="1" type="primary">E1</name>
    <name evidence="1" type="ORF">DAT39_005624</name>
</gene>
<proteinExistence type="predicted"/>